<comment type="caution">
    <text evidence="2">The sequence shown here is derived from an EMBL/GenBank/DDBJ whole genome shotgun (WGS) entry which is preliminary data.</text>
</comment>
<dbReference type="Proteomes" id="UP000479710">
    <property type="component" value="Unassembled WGS sequence"/>
</dbReference>
<dbReference type="AlphaFoldDB" id="A0A6G1C020"/>
<proteinExistence type="predicted"/>
<protein>
    <submittedName>
        <fullName evidence="2">Uncharacterized protein</fullName>
    </submittedName>
</protein>
<evidence type="ECO:0000313" key="3">
    <source>
        <dbReference type="Proteomes" id="UP000479710"/>
    </source>
</evidence>
<dbReference type="EMBL" id="SPHZ02000011">
    <property type="protein sequence ID" value="KAF0893476.1"/>
    <property type="molecule type" value="Genomic_DNA"/>
</dbReference>
<keyword evidence="3" id="KW-1185">Reference proteome</keyword>
<evidence type="ECO:0000256" key="1">
    <source>
        <dbReference type="SAM" id="MobiDB-lite"/>
    </source>
</evidence>
<accession>A0A6G1C020</accession>
<gene>
    <name evidence="2" type="ORF">E2562_025269</name>
</gene>
<name>A0A6G1C020_9ORYZ</name>
<sequence>MAFTVTMLSLATSDELRHTLAAVCWGVGYLERAHVGHSPLFAWSQANDPEDVSVPRSESKAGSSRALPRSTAPADTIDRGLPSSTSSPGHLRATVLLLLLIGPPKSGSDSSSSCSGQPDPPAGRLGSPAGACVGKTMVGAHVGGSGRMH</sequence>
<organism evidence="2 3">
    <name type="scientific">Oryza meyeriana var. granulata</name>
    <dbReference type="NCBI Taxonomy" id="110450"/>
    <lineage>
        <taxon>Eukaryota</taxon>
        <taxon>Viridiplantae</taxon>
        <taxon>Streptophyta</taxon>
        <taxon>Embryophyta</taxon>
        <taxon>Tracheophyta</taxon>
        <taxon>Spermatophyta</taxon>
        <taxon>Magnoliopsida</taxon>
        <taxon>Liliopsida</taxon>
        <taxon>Poales</taxon>
        <taxon>Poaceae</taxon>
        <taxon>BOP clade</taxon>
        <taxon>Oryzoideae</taxon>
        <taxon>Oryzeae</taxon>
        <taxon>Oryzinae</taxon>
        <taxon>Oryza</taxon>
        <taxon>Oryza meyeriana</taxon>
    </lineage>
</organism>
<feature type="region of interest" description="Disordered" evidence="1">
    <location>
        <begin position="104"/>
        <end position="130"/>
    </location>
</feature>
<feature type="region of interest" description="Disordered" evidence="1">
    <location>
        <begin position="47"/>
        <end position="89"/>
    </location>
</feature>
<feature type="compositionally biased region" description="Low complexity" evidence="1">
    <location>
        <begin position="104"/>
        <end position="117"/>
    </location>
</feature>
<evidence type="ECO:0000313" key="2">
    <source>
        <dbReference type="EMBL" id="KAF0893476.1"/>
    </source>
</evidence>
<reference evidence="2 3" key="1">
    <citation type="submission" date="2019-11" db="EMBL/GenBank/DDBJ databases">
        <title>Whole genome sequence of Oryza granulata.</title>
        <authorList>
            <person name="Li W."/>
        </authorList>
    </citation>
    <scope>NUCLEOTIDE SEQUENCE [LARGE SCALE GENOMIC DNA]</scope>
    <source>
        <strain evidence="3">cv. Menghai</strain>
        <tissue evidence="2">Leaf</tissue>
    </source>
</reference>